<evidence type="ECO:0000313" key="2">
    <source>
        <dbReference type="Proteomes" id="UP001153678"/>
    </source>
</evidence>
<sequence>MNLRDTGKLETWDRFFDYLINTFYYRFRQQLGYPFGHFQSEPMVRFGDLAIYNRTIYLNRLFLYQQLGLRVYFLNPTEFKELFGLDNLIRVLAHELGHVILTDTQPEAQEINGGHGKEHDKTNTEILKLIKASSEYQELQNY</sequence>
<evidence type="ECO:0000313" key="1">
    <source>
        <dbReference type="EMBL" id="CAI2180990.1"/>
    </source>
</evidence>
<dbReference type="EMBL" id="CAMKVN010002415">
    <property type="protein sequence ID" value="CAI2180990.1"/>
    <property type="molecule type" value="Genomic_DNA"/>
</dbReference>
<dbReference type="AlphaFoldDB" id="A0A9W4WRI6"/>
<name>A0A9W4WRI6_9GLOM</name>
<proteinExistence type="predicted"/>
<protein>
    <submittedName>
        <fullName evidence="1">6695_t:CDS:1</fullName>
    </submittedName>
</protein>
<keyword evidence="2" id="KW-1185">Reference proteome</keyword>
<organism evidence="1 2">
    <name type="scientific">Funneliformis geosporum</name>
    <dbReference type="NCBI Taxonomy" id="1117311"/>
    <lineage>
        <taxon>Eukaryota</taxon>
        <taxon>Fungi</taxon>
        <taxon>Fungi incertae sedis</taxon>
        <taxon>Mucoromycota</taxon>
        <taxon>Glomeromycotina</taxon>
        <taxon>Glomeromycetes</taxon>
        <taxon>Glomerales</taxon>
        <taxon>Glomeraceae</taxon>
        <taxon>Funneliformis</taxon>
    </lineage>
</organism>
<reference evidence="1" key="1">
    <citation type="submission" date="2022-08" db="EMBL/GenBank/DDBJ databases">
        <authorList>
            <person name="Kallberg Y."/>
            <person name="Tangrot J."/>
            <person name="Rosling A."/>
        </authorList>
    </citation>
    <scope>NUCLEOTIDE SEQUENCE</scope>
    <source>
        <strain evidence="1">Wild A</strain>
    </source>
</reference>
<dbReference type="Proteomes" id="UP001153678">
    <property type="component" value="Unassembled WGS sequence"/>
</dbReference>
<dbReference type="OrthoDB" id="2311599at2759"/>
<accession>A0A9W4WRI6</accession>
<comment type="caution">
    <text evidence="1">The sequence shown here is derived from an EMBL/GenBank/DDBJ whole genome shotgun (WGS) entry which is preliminary data.</text>
</comment>
<gene>
    <name evidence="1" type="ORF">FWILDA_LOCUS9859</name>
</gene>